<dbReference type="PANTHER" id="PTHR32196:SF69">
    <property type="entry name" value="BRANCHED-CHAIN AMINO ACID TRANSPORT SYSTEM, PERMEASE PROTEIN"/>
    <property type="match status" value="1"/>
</dbReference>
<keyword evidence="3 6" id="KW-0812">Transmembrane</keyword>
<dbReference type="RefSeq" id="WP_118765280.1">
    <property type="nucleotide sequence ID" value="NZ_CABJCF010000004.1"/>
</dbReference>
<comment type="subcellular location">
    <subcellularLocation>
        <location evidence="1">Cell membrane</location>
        <topology evidence="1">Multi-pass membrane protein</topology>
    </subcellularLocation>
</comment>
<evidence type="ECO:0000256" key="1">
    <source>
        <dbReference type="ARBA" id="ARBA00004651"/>
    </source>
</evidence>
<keyword evidence="5 6" id="KW-0472">Membrane</keyword>
<evidence type="ECO:0000256" key="2">
    <source>
        <dbReference type="ARBA" id="ARBA00022475"/>
    </source>
</evidence>
<feature type="transmembrane region" description="Helical" evidence="6">
    <location>
        <begin position="181"/>
        <end position="202"/>
    </location>
</feature>
<evidence type="ECO:0000313" key="8">
    <source>
        <dbReference type="Proteomes" id="UP000284731"/>
    </source>
</evidence>
<proteinExistence type="predicted"/>
<name>A0A412PBQ0_9FIRM</name>
<reference evidence="7 8" key="1">
    <citation type="submission" date="2018-08" db="EMBL/GenBank/DDBJ databases">
        <title>A genome reference for cultivated species of the human gut microbiota.</title>
        <authorList>
            <person name="Zou Y."/>
            <person name="Xue W."/>
            <person name="Luo G."/>
        </authorList>
    </citation>
    <scope>NUCLEOTIDE SEQUENCE [LARGE SCALE GENOMIC DNA]</scope>
    <source>
        <strain evidence="7 8">AF18-46</strain>
    </source>
</reference>
<feature type="transmembrane region" description="Helical" evidence="6">
    <location>
        <begin position="267"/>
        <end position="284"/>
    </location>
</feature>
<evidence type="ECO:0000256" key="3">
    <source>
        <dbReference type="ARBA" id="ARBA00022692"/>
    </source>
</evidence>
<feature type="transmembrane region" description="Helical" evidence="6">
    <location>
        <begin position="241"/>
        <end position="261"/>
    </location>
</feature>
<dbReference type="AlphaFoldDB" id="A0A412PBQ0"/>
<keyword evidence="4 6" id="KW-1133">Transmembrane helix</keyword>
<dbReference type="CDD" id="cd06574">
    <property type="entry name" value="TM_PBP1_branched-chain-AA_like"/>
    <property type="match status" value="1"/>
</dbReference>
<evidence type="ECO:0000256" key="4">
    <source>
        <dbReference type="ARBA" id="ARBA00022989"/>
    </source>
</evidence>
<accession>A0A412PBQ0</accession>
<feature type="transmembrane region" description="Helical" evidence="6">
    <location>
        <begin position="131"/>
        <end position="152"/>
    </location>
</feature>
<protein>
    <submittedName>
        <fullName evidence="7">ABC transporter permease</fullName>
    </submittedName>
</protein>
<feature type="transmembrane region" description="Helical" evidence="6">
    <location>
        <begin position="208"/>
        <end position="229"/>
    </location>
</feature>
<dbReference type="GO" id="GO:0005886">
    <property type="term" value="C:plasma membrane"/>
    <property type="evidence" value="ECO:0007669"/>
    <property type="project" value="UniProtKB-SubCell"/>
</dbReference>
<dbReference type="EMBL" id="QRWX01000004">
    <property type="protein sequence ID" value="RGT54316.1"/>
    <property type="molecule type" value="Genomic_DNA"/>
</dbReference>
<dbReference type="Proteomes" id="UP000284731">
    <property type="component" value="Unassembled WGS sequence"/>
</dbReference>
<evidence type="ECO:0000256" key="5">
    <source>
        <dbReference type="ARBA" id="ARBA00023136"/>
    </source>
</evidence>
<dbReference type="Pfam" id="PF02653">
    <property type="entry name" value="BPD_transp_2"/>
    <property type="match status" value="1"/>
</dbReference>
<gene>
    <name evidence="7" type="ORF">DWX20_09155</name>
</gene>
<evidence type="ECO:0000313" key="7">
    <source>
        <dbReference type="EMBL" id="RGT54316.1"/>
    </source>
</evidence>
<evidence type="ECO:0000256" key="6">
    <source>
        <dbReference type="SAM" id="Phobius"/>
    </source>
</evidence>
<dbReference type="InterPro" id="IPR001851">
    <property type="entry name" value="ABC_transp_permease"/>
</dbReference>
<dbReference type="PANTHER" id="PTHR32196">
    <property type="entry name" value="ABC TRANSPORTER PERMEASE PROTEIN YPHD-RELATED-RELATED"/>
    <property type="match status" value="1"/>
</dbReference>
<organism evidence="7 8">
    <name type="scientific">Solobacterium moorei</name>
    <dbReference type="NCBI Taxonomy" id="102148"/>
    <lineage>
        <taxon>Bacteria</taxon>
        <taxon>Bacillati</taxon>
        <taxon>Bacillota</taxon>
        <taxon>Erysipelotrichia</taxon>
        <taxon>Erysipelotrichales</taxon>
        <taxon>Erysipelotrichaceae</taxon>
        <taxon>Solobacterium</taxon>
    </lineage>
</organism>
<feature type="transmembrane region" description="Helical" evidence="6">
    <location>
        <begin position="41"/>
        <end position="74"/>
    </location>
</feature>
<sequence length="296" mass="31469">MLSIFQTTLELSALYAFVSIALFISYRLLDVADLTTDGSFVLGMAISVSCAFAGHPILGILLGMLAGGAAGYITAFLQTRMGVPSIISGIITSTGLYTVNLFVMGWSSQISLLKQTTVFTILKKTNIGGTWYASIFVIVLLVVCMILLRLFLSTRLGLSLRATGDNRAMVTASSVNVKNMITLGLVMANMLVGLSGALVGQFNKTSDINAGTGIVVVGLACLIIGESLLQGRKSLSRNLTACFVGNVIYRMIYAVILQTKIINVQSLKLVTAVIVALAVAAPTIKKELSFHMRKGK</sequence>
<feature type="transmembrane region" description="Helical" evidence="6">
    <location>
        <begin position="12"/>
        <end position="29"/>
    </location>
</feature>
<feature type="transmembrane region" description="Helical" evidence="6">
    <location>
        <begin position="86"/>
        <end position="106"/>
    </location>
</feature>
<dbReference type="GO" id="GO:0022857">
    <property type="term" value="F:transmembrane transporter activity"/>
    <property type="evidence" value="ECO:0007669"/>
    <property type="project" value="InterPro"/>
</dbReference>
<comment type="caution">
    <text evidence="7">The sequence shown here is derived from an EMBL/GenBank/DDBJ whole genome shotgun (WGS) entry which is preliminary data.</text>
</comment>
<keyword evidence="2" id="KW-1003">Cell membrane</keyword>